<dbReference type="Proteomes" id="UP001054945">
    <property type="component" value="Unassembled WGS sequence"/>
</dbReference>
<evidence type="ECO:0000313" key="1">
    <source>
        <dbReference type="EMBL" id="GIX77467.1"/>
    </source>
</evidence>
<protein>
    <submittedName>
        <fullName evidence="1">Uncharacterized protein</fullName>
    </submittedName>
</protein>
<comment type="caution">
    <text evidence="1">The sequence shown here is derived from an EMBL/GenBank/DDBJ whole genome shotgun (WGS) entry which is preliminary data.</text>
</comment>
<evidence type="ECO:0000313" key="2">
    <source>
        <dbReference type="Proteomes" id="UP001054945"/>
    </source>
</evidence>
<dbReference type="AlphaFoldDB" id="A0AAV4MY58"/>
<dbReference type="EMBL" id="BPLR01020330">
    <property type="protein sequence ID" value="GIX77467.1"/>
    <property type="molecule type" value="Genomic_DNA"/>
</dbReference>
<name>A0AAV4MY58_CAEEX</name>
<gene>
    <name evidence="1" type="ORF">CEXT_294321</name>
</gene>
<reference evidence="1 2" key="1">
    <citation type="submission" date="2021-06" db="EMBL/GenBank/DDBJ databases">
        <title>Caerostris extrusa draft genome.</title>
        <authorList>
            <person name="Kono N."/>
            <person name="Arakawa K."/>
        </authorList>
    </citation>
    <scope>NUCLEOTIDE SEQUENCE [LARGE SCALE GENOMIC DNA]</scope>
</reference>
<sequence>MFCIAAEEHFEKEKKKKKKIVFILKHNLAIVERNDRGWNSQKSRKEADCPTNLQNGPVSLNQEIPLSDFCATTCQSVPRVFFISLTTPTQLYATCSRGTGGEGECHERTSEWK</sequence>
<keyword evidence="2" id="KW-1185">Reference proteome</keyword>
<organism evidence="1 2">
    <name type="scientific">Caerostris extrusa</name>
    <name type="common">Bark spider</name>
    <name type="synonym">Caerostris bankana</name>
    <dbReference type="NCBI Taxonomy" id="172846"/>
    <lineage>
        <taxon>Eukaryota</taxon>
        <taxon>Metazoa</taxon>
        <taxon>Ecdysozoa</taxon>
        <taxon>Arthropoda</taxon>
        <taxon>Chelicerata</taxon>
        <taxon>Arachnida</taxon>
        <taxon>Araneae</taxon>
        <taxon>Araneomorphae</taxon>
        <taxon>Entelegynae</taxon>
        <taxon>Araneoidea</taxon>
        <taxon>Araneidae</taxon>
        <taxon>Caerostris</taxon>
    </lineage>
</organism>
<accession>A0AAV4MY58</accession>
<proteinExistence type="predicted"/>